<proteinExistence type="predicted"/>
<evidence type="ECO:0000256" key="1">
    <source>
        <dbReference type="SAM" id="Coils"/>
    </source>
</evidence>
<feature type="transmembrane region" description="Helical" evidence="2">
    <location>
        <begin position="57"/>
        <end position="77"/>
    </location>
</feature>
<evidence type="ECO:0000313" key="3">
    <source>
        <dbReference type="EMBL" id="SCB62097.1"/>
    </source>
</evidence>
<dbReference type="Proteomes" id="UP000198723">
    <property type="component" value="Unassembled WGS sequence"/>
</dbReference>
<evidence type="ECO:0000313" key="4">
    <source>
        <dbReference type="Proteomes" id="UP000198723"/>
    </source>
</evidence>
<dbReference type="RefSeq" id="WP_245304447.1">
    <property type="nucleotide sequence ID" value="NZ_FMAJ01000032.1"/>
</dbReference>
<sequence length="309" mass="33914">MTSDTFSTVDFKLQDYPLPEKIKSALSQVDSIRRNRFEYYQTLRRKSSKWVHGSRQFLAWAAALAFLFTAVGTGLRFVPPTPGTEHDKWLLLIALFLYSLVAALSLYERATDTVSAYFRHVTIILAMRDLWGKFQFEVFKEIPVALDGDVTATAAAGDRIVALCSAFLVDLDKLSNGEATEWRTEFLASLSELETAAKEGRASATTGLEEQLKRAEKAVQDAVAAAARIEATLKPSHINLTLTGNFDGEAVIFIDEAEVARSPGARIGLENVKAGPRKLVARALKDGKSLEVSQIVDVQPGVQSVTLAF</sequence>
<accession>A0A1C3YC80</accession>
<organism evidence="3 4">
    <name type="scientific">Rhizobium aethiopicum</name>
    <dbReference type="NCBI Taxonomy" id="1138170"/>
    <lineage>
        <taxon>Bacteria</taxon>
        <taxon>Pseudomonadati</taxon>
        <taxon>Pseudomonadota</taxon>
        <taxon>Alphaproteobacteria</taxon>
        <taxon>Hyphomicrobiales</taxon>
        <taxon>Rhizobiaceae</taxon>
        <taxon>Rhizobium/Agrobacterium group</taxon>
        <taxon>Rhizobium</taxon>
    </lineage>
</organism>
<protein>
    <recommendedName>
        <fullName evidence="5">SMODS and SLOG-associating 2TM effector domain-containing protein</fullName>
    </recommendedName>
</protein>
<keyword evidence="2" id="KW-1133">Transmembrane helix</keyword>
<keyword evidence="1" id="KW-0175">Coiled coil</keyword>
<keyword evidence="2" id="KW-0472">Membrane</keyword>
<dbReference type="EMBL" id="FMAJ01000032">
    <property type="protein sequence ID" value="SCB62097.1"/>
    <property type="molecule type" value="Genomic_DNA"/>
</dbReference>
<gene>
    <name evidence="3" type="ORF">GA0061105_1325</name>
</gene>
<evidence type="ECO:0008006" key="5">
    <source>
        <dbReference type="Google" id="ProtNLM"/>
    </source>
</evidence>
<dbReference type="STRING" id="1138170.GA0061105_1325"/>
<feature type="coiled-coil region" evidence="1">
    <location>
        <begin position="205"/>
        <end position="232"/>
    </location>
</feature>
<keyword evidence="2" id="KW-0812">Transmembrane</keyword>
<feature type="transmembrane region" description="Helical" evidence="2">
    <location>
        <begin position="89"/>
        <end position="107"/>
    </location>
</feature>
<reference evidence="3 4" key="1">
    <citation type="submission" date="2016-08" db="EMBL/GenBank/DDBJ databases">
        <authorList>
            <person name="Seilhamer J.J."/>
        </authorList>
    </citation>
    <scope>NUCLEOTIDE SEQUENCE [LARGE SCALE GENOMIC DNA]</scope>
    <source>
        <strain evidence="3 4">HBR26</strain>
    </source>
</reference>
<name>A0A1C3YC80_9HYPH</name>
<evidence type="ECO:0000256" key="2">
    <source>
        <dbReference type="SAM" id="Phobius"/>
    </source>
</evidence>
<dbReference type="AlphaFoldDB" id="A0A1C3YC80"/>